<name>A0A7Y9RUS9_9ACTN</name>
<proteinExistence type="predicted"/>
<feature type="transmembrane region" description="Helical" evidence="1">
    <location>
        <begin position="146"/>
        <end position="168"/>
    </location>
</feature>
<feature type="transmembrane region" description="Helical" evidence="1">
    <location>
        <begin position="180"/>
        <end position="200"/>
    </location>
</feature>
<dbReference type="RefSeq" id="WP_179518921.1">
    <property type="nucleotide sequence ID" value="NZ_JACCAC010000001.1"/>
</dbReference>
<accession>A0A7Y9RUS9</accession>
<dbReference type="Proteomes" id="UP000544110">
    <property type="component" value="Unassembled WGS sequence"/>
</dbReference>
<organism evidence="2 3">
    <name type="scientific">Nocardioides perillae</name>
    <dbReference type="NCBI Taxonomy" id="1119534"/>
    <lineage>
        <taxon>Bacteria</taxon>
        <taxon>Bacillati</taxon>
        <taxon>Actinomycetota</taxon>
        <taxon>Actinomycetes</taxon>
        <taxon>Propionibacteriales</taxon>
        <taxon>Nocardioidaceae</taxon>
        <taxon>Nocardioides</taxon>
    </lineage>
</organism>
<evidence type="ECO:0008006" key="4">
    <source>
        <dbReference type="Google" id="ProtNLM"/>
    </source>
</evidence>
<dbReference type="EMBL" id="JACCAC010000001">
    <property type="protein sequence ID" value="NYG56710.1"/>
    <property type="molecule type" value="Genomic_DNA"/>
</dbReference>
<dbReference type="AlphaFoldDB" id="A0A7Y9RUS9"/>
<feature type="transmembrane region" description="Helical" evidence="1">
    <location>
        <begin position="87"/>
        <end position="104"/>
    </location>
</feature>
<evidence type="ECO:0000313" key="3">
    <source>
        <dbReference type="Proteomes" id="UP000544110"/>
    </source>
</evidence>
<gene>
    <name evidence="2" type="ORF">BJ989_003014</name>
</gene>
<reference evidence="2 3" key="1">
    <citation type="submission" date="2020-07" db="EMBL/GenBank/DDBJ databases">
        <title>Sequencing the genomes of 1000 actinobacteria strains.</title>
        <authorList>
            <person name="Klenk H.-P."/>
        </authorList>
    </citation>
    <scope>NUCLEOTIDE SEQUENCE [LARGE SCALE GENOMIC DNA]</scope>
    <source>
        <strain evidence="2 3">DSM 24552</strain>
    </source>
</reference>
<dbReference type="Pfam" id="PF14256">
    <property type="entry name" value="YwiC"/>
    <property type="match status" value="1"/>
</dbReference>
<feature type="transmembrane region" description="Helical" evidence="1">
    <location>
        <begin position="15"/>
        <end position="44"/>
    </location>
</feature>
<protein>
    <recommendedName>
        <fullName evidence="4">YwiC-like protein</fullName>
    </recommendedName>
</protein>
<sequence length="259" mass="27213">MLVLPVSVVRTRVGLLAFLLFPVALGLLVAEPTWALLPVVLAWLTGQPWSRQVRRRRRGSGDPRLLTLWSTAFAASVVGALAMRPWVLLVVVATGALLLGERALDRRGLGNATTGAAIFVAAGSGVVGVMDAVAEPARWLPPLMGWQTWLLIGICAVTLSSLLLHAAAVRHPLASRWTRADQVVALAGATGLCLVAAAGVTRGEPALVLLLPAALLLVERTYAPAARSLVERFGARVFRATELACLAVVVASTGLALHL</sequence>
<comment type="caution">
    <text evidence="2">The sequence shown here is derived from an EMBL/GenBank/DDBJ whole genome shotgun (WGS) entry which is preliminary data.</text>
</comment>
<evidence type="ECO:0000313" key="2">
    <source>
        <dbReference type="EMBL" id="NYG56710.1"/>
    </source>
</evidence>
<feature type="transmembrane region" description="Helical" evidence="1">
    <location>
        <begin position="116"/>
        <end position="134"/>
    </location>
</feature>
<dbReference type="InterPro" id="IPR025576">
    <property type="entry name" value="YwiC"/>
</dbReference>
<keyword evidence="3" id="KW-1185">Reference proteome</keyword>
<keyword evidence="1" id="KW-0472">Membrane</keyword>
<keyword evidence="1" id="KW-1133">Transmembrane helix</keyword>
<evidence type="ECO:0000256" key="1">
    <source>
        <dbReference type="SAM" id="Phobius"/>
    </source>
</evidence>
<keyword evidence="1" id="KW-0812">Transmembrane</keyword>